<sequence>MKIIGQKAFYATNLSTVTIPENVTNIGGMAFGFHTGEEKDTSFIIRGKSGTAAEFYADDNSFIFKPISYDVWLAGTQITVDNIDILTPVIAQNSSEAKERFKNGEMEITFDGKSTLTLKNAIIDTGTKTAQGATFGIKGLNIVVEGDCRIIGREVNGIKLTQNATITGGGTLTVTGKSSGISYDGDGDIEPTVDKTALNVSGSIGINGGSSPSGKKLTINCSDVTAEGSNSAINYLGEITLNDAEIITPKGGEIKSSATWDSSPSLGIYDGSTLSKKAVIAAKPNAQTMIGDVNGDGKVTIDDATMIQKAVAELVELDNTQKKAADTNGDGNVTIDDAISPSA</sequence>
<accession>A0A934WSE0</accession>
<keyword evidence="4" id="KW-1185">Reference proteome</keyword>
<dbReference type="Gene3D" id="3.80.10.10">
    <property type="entry name" value="Ribonuclease Inhibitor"/>
    <property type="match status" value="1"/>
</dbReference>
<evidence type="ECO:0000256" key="1">
    <source>
        <dbReference type="SAM" id="MobiDB-lite"/>
    </source>
</evidence>
<dbReference type="Proteomes" id="UP000633365">
    <property type="component" value="Unassembled WGS sequence"/>
</dbReference>
<comment type="caution">
    <text evidence="3">The sequence shown here is derived from an EMBL/GenBank/DDBJ whole genome shotgun (WGS) entry which is preliminary data.</text>
</comment>
<evidence type="ECO:0000259" key="2">
    <source>
        <dbReference type="PROSITE" id="PS51766"/>
    </source>
</evidence>
<feature type="region of interest" description="Disordered" evidence="1">
    <location>
        <begin position="321"/>
        <end position="343"/>
    </location>
</feature>
<evidence type="ECO:0000313" key="4">
    <source>
        <dbReference type="Proteomes" id="UP000633365"/>
    </source>
</evidence>
<dbReference type="Pfam" id="PF00404">
    <property type="entry name" value="Dockerin_1"/>
    <property type="match status" value="1"/>
</dbReference>
<name>A0A934WSE0_9FIRM</name>
<reference evidence="3" key="1">
    <citation type="submission" date="2021-01" db="EMBL/GenBank/DDBJ databases">
        <title>Genome public.</title>
        <authorList>
            <person name="Liu C."/>
            <person name="Sun Q."/>
        </authorList>
    </citation>
    <scope>NUCLEOTIDE SEQUENCE</scope>
    <source>
        <strain evidence="3">M6</strain>
    </source>
</reference>
<dbReference type="AlphaFoldDB" id="A0A934WSE0"/>
<dbReference type="InterPro" id="IPR032675">
    <property type="entry name" value="LRR_dom_sf"/>
</dbReference>
<evidence type="ECO:0000313" key="3">
    <source>
        <dbReference type="EMBL" id="MBK6089062.1"/>
    </source>
</evidence>
<dbReference type="GO" id="GO:0004553">
    <property type="term" value="F:hydrolase activity, hydrolyzing O-glycosyl compounds"/>
    <property type="evidence" value="ECO:0007669"/>
    <property type="project" value="InterPro"/>
</dbReference>
<protein>
    <recommendedName>
        <fullName evidence="2">Dockerin domain-containing protein</fullName>
    </recommendedName>
</protein>
<feature type="domain" description="Dockerin" evidence="2">
    <location>
        <begin position="286"/>
        <end position="343"/>
    </location>
</feature>
<dbReference type="GO" id="GO:0000272">
    <property type="term" value="P:polysaccharide catabolic process"/>
    <property type="evidence" value="ECO:0007669"/>
    <property type="project" value="InterPro"/>
</dbReference>
<dbReference type="EMBL" id="JAEQMG010000110">
    <property type="protein sequence ID" value="MBK6089062.1"/>
    <property type="molecule type" value="Genomic_DNA"/>
</dbReference>
<proteinExistence type="predicted"/>
<dbReference type="InterPro" id="IPR002105">
    <property type="entry name" value="Dockerin_1_rpt"/>
</dbReference>
<dbReference type="InterPro" id="IPR036439">
    <property type="entry name" value="Dockerin_dom_sf"/>
</dbReference>
<gene>
    <name evidence="3" type="ORF">JKK62_10485</name>
</gene>
<dbReference type="Gene3D" id="1.10.1330.10">
    <property type="entry name" value="Dockerin domain"/>
    <property type="match status" value="1"/>
</dbReference>
<dbReference type="InterPro" id="IPR016134">
    <property type="entry name" value="Dockerin_dom"/>
</dbReference>
<dbReference type="SUPFAM" id="SSF63446">
    <property type="entry name" value="Type I dockerin domain"/>
    <property type="match status" value="1"/>
</dbReference>
<dbReference type="PROSITE" id="PS51766">
    <property type="entry name" value="DOCKERIN"/>
    <property type="match status" value="1"/>
</dbReference>
<dbReference type="CDD" id="cd14256">
    <property type="entry name" value="Dockerin_I"/>
    <property type="match status" value="1"/>
</dbReference>
<organism evidence="3 4">
    <name type="scientific">Ruminococcus difficilis</name>
    <dbReference type="NCBI Taxonomy" id="2763069"/>
    <lineage>
        <taxon>Bacteria</taxon>
        <taxon>Bacillati</taxon>
        <taxon>Bacillota</taxon>
        <taxon>Clostridia</taxon>
        <taxon>Eubacteriales</taxon>
        <taxon>Oscillospiraceae</taxon>
        <taxon>Ruminococcus</taxon>
    </lineage>
</organism>
<dbReference type="RefSeq" id="WP_201427858.1">
    <property type="nucleotide sequence ID" value="NZ_JAEQMG010000110.1"/>
</dbReference>